<dbReference type="Gene3D" id="1.10.340.30">
    <property type="entry name" value="Hypothetical protein, domain 2"/>
    <property type="match status" value="1"/>
</dbReference>
<protein>
    <recommendedName>
        <fullName evidence="10">Endonuclease III</fullName>
        <ecNumber evidence="10">4.2.99.18</ecNumber>
    </recommendedName>
    <alternativeName>
        <fullName evidence="10">DNA-(apurinic or apyrimidinic site) lyase</fullName>
    </alternativeName>
</protein>
<organism evidence="12 13">
    <name type="scientific">Brachybacterium equifaecis</name>
    <dbReference type="NCBI Taxonomy" id="2910770"/>
    <lineage>
        <taxon>Bacteria</taxon>
        <taxon>Bacillati</taxon>
        <taxon>Actinomycetota</taxon>
        <taxon>Actinomycetes</taxon>
        <taxon>Micrococcales</taxon>
        <taxon>Dermabacteraceae</taxon>
        <taxon>Brachybacterium</taxon>
    </lineage>
</organism>
<dbReference type="InterPro" id="IPR003651">
    <property type="entry name" value="Endonuclease3_FeS-loop_motif"/>
</dbReference>
<dbReference type="InterPro" id="IPR005759">
    <property type="entry name" value="Nth"/>
</dbReference>
<evidence type="ECO:0000313" key="12">
    <source>
        <dbReference type="EMBL" id="MCL6422432.1"/>
    </source>
</evidence>
<keyword evidence="9 10" id="KW-0326">Glycosidase</keyword>
<keyword evidence="7 10" id="KW-0411">Iron-sulfur</keyword>
<feature type="binding site" evidence="10">
    <location>
        <position position="214"/>
    </location>
    <ligand>
        <name>[4Fe-4S] cluster</name>
        <dbReference type="ChEBI" id="CHEBI:49883"/>
    </ligand>
</feature>
<proteinExistence type="inferred from homology"/>
<dbReference type="EMBL" id="JAKNCJ010000001">
    <property type="protein sequence ID" value="MCL6422432.1"/>
    <property type="molecule type" value="Genomic_DNA"/>
</dbReference>
<dbReference type="Pfam" id="PF00730">
    <property type="entry name" value="HhH-GPD"/>
    <property type="match status" value="1"/>
</dbReference>
<feature type="binding site" evidence="10">
    <location>
        <position position="220"/>
    </location>
    <ligand>
        <name>[4Fe-4S] cluster</name>
        <dbReference type="ChEBI" id="CHEBI:49883"/>
    </ligand>
</feature>
<dbReference type="HAMAP" id="MF_00942">
    <property type="entry name" value="Nth"/>
    <property type="match status" value="1"/>
</dbReference>
<comment type="caution">
    <text evidence="12">The sequence shown here is derived from an EMBL/GenBank/DDBJ whole genome shotgun (WGS) entry which is preliminary data.</text>
</comment>
<dbReference type="GO" id="GO:0004519">
    <property type="term" value="F:endonuclease activity"/>
    <property type="evidence" value="ECO:0007669"/>
    <property type="project" value="UniProtKB-KW"/>
</dbReference>
<keyword evidence="2 10" id="KW-0004">4Fe-4S</keyword>
<name>A0ABT0QXM9_9MICO</name>
<dbReference type="EC" id="4.2.99.18" evidence="10"/>
<dbReference type="PANTHER" id="PTHR10359:SF18">
    <property type="entry name" value="ENDONUCLEASE III"/>
    <property type="match status" value="1"/>
</dbReference>
<evidence type="ECO:0000256" key="10">
    <source>
        <dbReference type="HAMAP-Rule" id="MF_00942"/>
    </source>
</evidence>
<keyword evidence="12" id="KW-0255">Endonuclease</keyword>
<dbReference type="CDD" id="cd00056">
    <property type="entry name" value="ENDO3c"/>
    <property type="match status" value="1"/>
</dbReference>
<evidence type="ECO:0000256" key="5">
    <source>
        <dbReference type="ARBA" id="ARBA00022801"/>
    </source>
</evidence>
<dbReference type="SMART" id="SM00478">
    <property type="entry name" value="ENDO3c"/>
    <property type="match status" value="1"/>
</dbReference>
<dbReference type="InterPro" id="IPR003265">
    <property type="entry name" value="HhH-GPD_domain"/>
</dbReference>
<evidence type="ECO:0000256" key="8">
    <source>
        <dbReference type="ARBA" id="ARBA00023204"/>
    </source>
</evidence>
<evidence type="ECO:0000256" key="3">
    <source>
        <dbReference type="ARBA" id="ARBA00022723"/>
    </source>
</evidence>
<keyword evidence="12" id="KW-0540">Nuclease</keyword>
<evidence type="ECO:0000256" key="2">
    <source>
        <dbReference type="ARBA" id="ARBA00022485"/>
    </source>
</evidence>
<feature type="binding site" evidence="10">
    <location>
        <position position="204"/>
    </location>
    <ligand>
        <name>[4Fe-4S] cluster</name>
        <dbReference type="ChEBI" id="CHEBI:49883"/>
    </ligand>
</feature>
<evidence type="ECO:0000256" key="6">
    <source>
        <dbReference type="ARBA" id="ARBA00023004"/>
    </source>
</evidence>
<keyword evidence="5 10" id="KW-0378">Hydrolase</keyword>
<dbReference type="Pfam" id="PF10576">
    <property type="entry name" value="EndIII_4Fe-2S"/>
    <property type="match status" value="1"/>
</dbReference>
<evidence type="ECO:0000313" key="13">
    <source>
        <dbReference type="Proteomes" id="UP001203761"/>
    </source>
</evidence>
<keyword evidence="4 10" id="KW-0227">DNA damage</keyword>
<dbReference type="Pfam" id="PF00633">
    <property type="entry name" value="HHH"/>
    <property type="match status" value="1"/>
</dbReference>
<dbReference type="RefSeq" id="WP_249736532.1">
    <property type="nucleotide sequence ID" value="NZ_JAKNCJ010000001.1"/>
</dbReference>
<evidence type="ECO:0000256" key="7">
    <source>
        <dbReference type="ARBA" id="ARBA00023014"/>
    </source>
</evidence>
<comment type="function">
    <text evidence="10">DNA repair enzyme that has both DNA N-glycosylase activity and AP-lyase activity. The DNA N-glycosylase activity releases various damaged pyrimidines from DNA by cleaving the N-glycosidic bond, leaving an AP (apurinic/apyrimidinic) site. The AP-lyase activity cleaves the phosphodiester bond 3' to the AP site by a beta-elimination, leaving a 3'-terminal unsaturated sugar and a product with a terminal 5'-phosphate.</text>
</comment>
<evidence type="ECO:0000256" key="1">
    <source>
        <dbReference type="ARBA" id="ARBA00008343"/>
    </source>
</evidence>
<dbReference type="InterPro" id="IPR011257">
    <property type="entry name" value="DNA_glycosylase"/>
</dbReference>
<keyword evidence="10" id="KW-0238">DNA-binding</keyword>
<dbReference type="SUPFAM" id="SSF48150">
    <property type="entry name" value="DNA-glycosylase"/>
    <property type="match status" value="1"/>
</dbReference>
<dbReference type="Proteomes" id="UP001203761">
    <property type="component" value="Unassembled WGS sequence"/>
</dbReference>
<dbReference type="PIRSF" id="PIRSF001435">
    <property type="entry name" value="Nth"/>
    <property type="match status" value="1"/>
</dbReference>
<keyword evidence="10" id="KW-0456">Lyase</keyword>
<reference evidence="12" key="1">
    <citation type="submission" date="2022-02" db="EMBL/GenBank/DDBJ databases">
        <authorList>
            <person name="Lee M."/>
            <person name="Kim S.-J."/>
            <person name="Jung M.-Y."/>
        </authorList>
    </citation>
    <scope>NUCLEOTIDE SEQUENCE</scope>
    <source>
        <strain evidence="12">JHP9</strain>
    </source>
</reference>
<feature type="domain" description="HhH-GPD" evidence="11">
    <location>
        <begin position="42"/>
        <end position="202"/>
    </location>
</feature>
<keyword evidence="13" id="KW-1185">Reference proteome</keyword>
<keyword evidence="3 10" id="KW-0479">Metal-binding</keyword>
<evidence type="ECO:0000256" key="4">
    <source>
        <dbReference type="ARBA" id="ARBA00022763"/>
    </source>
</evidence>
<dbReference type="SMART" id="SM00525">
    <property type="entry name" value="FES"/>
    <property type="match status" value="1"/>
</dbReference>
<accession>A0ABT0QXM9</accession>
<dbReference type="InterPro" id="IPR000445">
    <property type="entry name" value="HhH_motif"/>
</dbReference>
<dbReference type="PANTHER" id="PTHR10359">
    <property type="entry name" value="A/G-SPECIFIC ADENINE GLYCOSYLASE/ENDONUCLEASE III"/>
    <property type="match status" value="1"/>
</dbReference>
<keyword evidence="6 10" id="KW-0408">Iron</keyword>
<dbReference type="InterPro" id="IPR023170">
    <property type="entry name" value="HhH_base_excis_C"/>
</dbReference>
<sequence length="240" mass="25712">MSSQDRARATLEVIDRLAAIHPDARTALEHSDAFELLVATVLSAQTTDVRVNSLTPELFSRWPDPASLAAADPAEVEDVVRPLGMGPTRASRIVGLAQALLRDHGGEVPDDQAALEALPGVGRKTAYVLRGVWFGRSLLAVDTHVGRVSRRLGWTEASDPVRVETDVARRVEESCAALDLPARAPQRSLTALSLRLILHGRTLCTARSPHCAQCPLNPLCPSAVEPLVGPEPLRAIGIEA</sequence>
<feature type="binding site" evidence="10">
    <location>
        <position position="211"/>
    </location>
    <ligand>
        <name>[4Fe-4S] cluster</name>
        <dbReference type="ChEBI" id="CHEBI:49883"/>
    </ligand>
</feature>
<dbReference type="Gene3D" id="1.10.1670.10">
    <property type="entry name" value="Helix-hairpin-Helix base-excision DNA repair enzymes (C-terminal)"/>
    <property type="match status" value="1"/>
</dbReference>
<evidence type="ECO:0000256" key="9">
    <source>
        <dbReference type="ARBA" id="ARBA00023295"/>
    </source>
</evidence>
<comment type="cofactor">
    <cofactor evidence="10">
        <name>[4Fe-4S] cluster</name>
        <dbReference type="ChEBI" id="CHEBI:49883"/>
    </cofactor>
    <text evidence="10">Binds 1 [4Fe-4S] cluster.</text>
</comment>
<comment type="catalytic activity">
    <reaction evidence="10">
        <text>2'-deoxyribonucleotide-(2'-deoxyribose 5'-phosphate)-2'-deoxyribonucleotide-DNA = a 3'-end 2'-deoxyribonucleotide-(2,3-dehydro-2,3-deoxyribose 5'-phosphate)-DNA + a 5'-end 5'-phospho-2'-deoxyribonucleoside-DNA + H(+)</text>
        <dbReference type="Rhea" id="RHEA:66592"/>
        <dbReference type="Rhea" id="RHEA-COMP:13180"/>
        <dbReference type="Rhea" id="RHEA-COMP:16897"/>
        <dbReference type="Rhea" id="RHEA-COMP:17067"/>
        <dbReference type="ChEBI" id="CHEBI:15378"/>
        <dbReference type="ChEBI" id="CHEBI:136412"/>
        <dbReference type="ChEBI" id="CHEBI:157695"/>
        <dbReference type="ChEBI" id="CHEBI:167181"/>
        <dbReference type="EC" id="4.2.99.18"/>
    </reaction>
</comment>
<keyword evidence="8 10" id="KW-0234">DNA repair</keyword>
<gene>
    <name evidence="10" type="primary">nth</name>
    <name evidence="12" type="ORF">Bequi_03370</name>
</gene>
<evidence type="ECO:0000259" key="11">
    <source>
        <dbReference type="SMART" id="SM00478"/>
    </source>
</evidence>
<comment type="similarity">
    <text evidence="1 10">Belongs to the Nth/MutY family.</text>
</comment>